<dbReference type="AlphaFoldDB" id="A0A286RKP0"/>
<dbReference type="EMBL" id="CP018477">
    <property type="protein sequence ID" value="ASV76535.1"/>
    <property type="molecule type" value="Genomic_DNA"/>
</dbReference>
<dbReference type="Proteomes" id="UP000215086">
    <property type="component" value="Chromosome"/>
</dbReference>
<evidence type="ECO:0000313" key="2">
    <source>
        <dbReference type="Proteomes" id="UP000215086"/>
    </source>
</evidence>
<accession>A0A286RKP0</accession>
<keyword evidence="2" id="KW-1185">Reference proteome</keyword>
<proteinExistence type="predicted"/>
<gene>
    <name evidence="1" type="ORF">THTE_3934</name>
</gene>
<name>A0A286RKP0_9BACT</name>
<protein>
    <submittedName>
        <fullName evidence="1">Uncharacterized protein</fullName>
    </submittedName>
</protein>
<organism evidence="1 2">
    <name type="scientific">Thermogutta terrifontis</name>
    <dbReference type="NCBI Taxonomy" id="1331910"/>
    <lineage>
        <taxon>Bacteria</taxon>
        <taxon>Pseudomonadati</taxon>
        <taxon>Planctomycetota</taxon>
        <taxon>Planctomycetia</taxon>
        <taxon>Pirellulales</taxon>
        <taxon>Thermoguttaceae</taxon>
        <taxon>Thermogutta</taxon>
    </lineage>
</organism>
<reference evidence="1 2" key="1">
    <citation type="journal article" name="Front. Microbiol.">
        <title>Sugar Metabolism of the First Thermophilic Planctomycete Thermogutta terrifontis: Comparative Genomic and Transcriptomic Approaches.</title>
        <authorList>
            <person name="Elcheninov A.G."/>
            <person name="Menzel P."/>
            <person name="Gudbergsdottir S.R."/>
            <person name="Slesarev A.I."/>
            <person name="Kadnikov V.V."/>
            <person name="Krogh A."/>
            <person name="Bonch-Osmolovskaya E.A."/>
            <person name="Peng X."/>
            <person name="Kublanov I.V."/>
        </authorList>
    </citation>
    <scope>NUCLEOTIDE SEQUENCE [LARGE SCALE GENOMIC DNA]</scope>
    <source>
        <strain evidence="1 2">R1</strain>
    </source>
</reference>
<dbReference type="KEGG" id="ttf:THTE_3934"/>
<sequence length="41" mass="4334">MQHLLFICEVPVHLYGSGTSSALAGELALGGYAELNPIDFV</sequence>
<evidence type="ECO:0000313" key="1">
    <source>
        <dbReference type="EMBL" id="ASV76535.1"/>
    </source>
</evidence>